<name>A0AAN7TTT1_9PEZI</name>
<protein>
    <recommendedName>
        <fullName evidence="3">Altered inheritance of mitochondria protein 9, mitochondrial</fullName>
    </recommendedName>
    <alternativeName>
        <fullName evidence="6">Found in mitochondrial proteome protein 29</fullName>
    </alternativeName>
</protein>
<evidence type="ECO:0000256" key="3">
    <source>
        <dbReference type="ARBA" id="ARBA00016197"/>
    </source>
</evidence>
<organism evidence="9 10">
    <name type="scientific">Meristemomyces frigidus</name>
    <dbReference type="NCBI Taxonomy" id="1508187"/>
    <lineage>
        <taxon>Eukaryota</taxon>
        <taxon>Fungi</taxon>
        <taxon>Dikarya</taxon>
        <taxon>Ascomycota</taxon>
        <taxon>Pezizomycotina</taxon>
        <taxon>Dothideomycetes</taxon>
        <taxon>Dothideomycetidae</taxon>
        <taxon>Mycosphaerellales</taxon>
        <taxon>Teratosphaeriaceae</taxon>
        <taxon>Meristemomyces</taxon>
    </lineage>
</organism>
<evidence type="ECO:0000256" key="7">
    <source>
        <dbReference type="SAM" id="MobiDB-lite"/>
    </source>
</evidence>
<dbReference type="EMBL" id="JAVRRL010000010">
    <property type="protein sequence ID" value="KAK5115920.1"/>
    <property type="molecule type" value="Genomic_DNA"/>
</dbReference>
<feature type="domain" description="Aminoglycoside phosphotransferase" evidence="8">
    <location>
        <begin position="64"/>
        <end position="305"/>
    </location>
</feature>
<comment type="subcellular location">
    <subcellularLocation>
        <location evidence="1">Mitochondrion</location>
    </subcellularLocation>
</comment>
<evidence type="ECO:0000256" key="5">
    <source>
        <dbReference type="ARBA" id="ARBA00023128"/>
    </source>
</evidence>
<gene>
    <name evidence="9" type="ORF">LTR62_000376</name>
</gene>
<sequence length="501" mass="56183">MDTDISQAFDPFTYTHGRWLDRDHERRKARELHFDFDALLNLAVKCSPGARQVLDCKKKEGGFNRVFMILLDNGRTVVARLPVQIAGPATLTVSSEVATIELVRDRTSVPVPRVLSWGSGTDNAVGAEYIIMDEVPGVLLKDVWNNMKASQHIQCIRSLGELSVQLWTLSFPSFGSLYFYTSSPSNAVRLDDTFSIGPLCAPHHWDCGTKDKFNVNTFTSSPGPWHSLEAYLSGFISEAQSSALANAKKQWQQAITYSRSACRDFRYRAEPLSHPDFHTRNIFVDPTDPTRITGIIDWQWAAIEPAFMLTAETPDIAQELPHDGRPSGNADANTNELSPQAKIRADAKFCADAWAIMSHICSETRAAYLMDSTLNSFLAAGSNGWLKDPVTTRLILLELHQKWTELGLPGQSFYQPRGEETEELERQSDTAKTSNGLQEHLSRLLGCDTDGWIPVEKWEEVLPIYREEYRRSVTAHTDEGGAGNEAKATREADQIWPFDQR</sequence>
<evidence type="ECO:0000259" key="8">
    <source>
        <dbReference type="Pfam" id="PF01636"/>
    </source>
</evidence>
<evidence type="ECO:0000313" key="10">
    <source>
        <dbReference type="Proteomes" id="UP001310890"/>
    </source>
</evidence>
<dbReference type="SUPFAM" id="SSF56112">
    <property type="entry name" value="Protein kinase-like (PK-like)"/>
    <property type="match status" value="1"/>
</dbReference>
<dbReference type="Gene3D" id="3.90.1200.10">
    <property type="match status" value="1"/>
</dbReference>
<dbReference type="Pfam" id="PF01636">
    <property type="entry name" value="APH"/>
    <property type="match status" value="1"/>
</dbReference>
<dbReference type="PANTHER" id="PTHR36091">
    <property type="entry name" value="ALTERED INHERITANCE OF MITOCHONDRIA PROTEIN 9, MITOCHONDRIAL"/>
    <property type="match status" value="1"/>
</dbReference>
<dbReference type="GO" id="GO:0005739">
    <property type="term" value="C:mitochondrion"/>
    <property type="evidence" value="ECO:0007669"/>
    <property type="project" value="UniProtKB-SubCell"/>
</dbReference>
<evidence type="ECO:0000256" key="1">
    <source>
        <dbReference type="ARBA" id="ARBA00004173"/>
    </source>
</evidence>
<comment type="similarity">
    <text evidence="2">Belongs to the AIM9 family.</text>
</comment>
<dbReference type="PANTHER" id="PTHR36091:SF1">
    <property type="entry name" value="ALTERED INHERITANCE OF MITOCHONDRIA PROTEIN 9, MITOCHONDRIAL"/>
    <property type="match status" value="1"/>
</dbReference>
<dbReference type="Gene3D" id="3.30.200.20">
    <property type="entry name" value="Phosphorylase Kinase, domain 1"/>
    <property type="match status" value="1"/>
</dbReference>
<reference evidence="9" key="1">
    <citation type="submission" date="2023-08" db="EMBL/GenBank/DDBJ databases">
        <title>Black Yeasts Isolated from many extreme environments.</title>
        <authorList>
            <person name="Coleine C."/>
            <person name="Stajich J.E."/>
            <person name="Selbmann L."/>
        </authorList>
    </citation>
    <scope>NUCLEOTIDE SEQUENCE</scope>
    <source>
        <strain evidence="9">CCFEE 5401</strain>
    </source>
</reference>
<feature type="region of interest" description="Disordered" evidence="7">
    <location>
        <begin position="412"/>
        <end position="435"/>
    </location>
</feature>
<keyword evidence="4" id="KW-0809">Transit peptide</keyword>
<feature type="region of interest" description="Disordered" evidence="7">
    <location>
        <begin position="476"/>
        <end position="501"/>
    </location>
</feature>
<accession>A0AAN7TTT1</accession>
<proteinExistence type="inferred from homology"/>
<evidence type="ECO:0000256" key="2">
    <source>
        <dbReference type="ARBA" id="ARBA00005543"/>
    </source>
</evidence>
<dbReference type="InterPro" id="IPR051035">
    <property type="entry name" value="Mito_inheritance_9"/>
</dbReference>
<evidence type="ECO:0000256" key="6">
    <source>
        <dbReference type="ARBA" id="ARBA00031849"/>
    </source>
</evidence>
<comment type="caution">
    <text evidence="9">The sequence shown here is derived from an EMBL/GenBank/DDBJ whole genome shotgun (WGS) entry which is preliminary data.</text>
</comment>
<keyword evidence="5" id="KW-0496">Mitochondrion</keyword>
<dbReference type="InterPro" id="IPR002575">
    <property type="entry name" value="Aminoglycoside_PTrfase"/>
</dbReference>
<evidence type="ECO:0000256" key="4">
    <source>
        <dbReference type="ARBA" id="ARBA00022946"/>
    </source>
</evidence>
<dbReference type="Proteomes" id="UP001310890">
    <property type="component" value="Unassembled WGS sequence"/>
</dbReference>
<evidence type="ECO:0000313" key="9">
    <source>
        <dbReference type="EMBL" id="KAK5115920.1"/>
    </source>
</evidence>
<dbReference type="InterPro" id="IPR011009">
    <property type="entry name" value="Kinase-like_dom_sf"/>
</dbReference>
<dbReference type="AlphaFoldDB" id="A0AAN7TTT1"/>